<protein>
    <recommendedName>
        <fullName evidence="3">Ferritin-like domain-containing protein</fullName>
    </recommendedName>
</protein>
<dbReference type="InterPro" id="IPR009078">
    <property type="entry name" value="Ferritin-like_SF"/>
</dbReference>
<keyword evidence="2" id="KW-1185">Reference proteome</keyword>
<dbReference type="SUPFAM" id="SSF47240">
    <property type="entry name" value="Ferritin-like"/>
    <property type="match status" value="1"/>
</dbReference>
<dbReference type="Proteomes" id="UP000595663">
    <property type="component" value="Chromosome"/>
</dbReference>
<evidence type="ECO:0000313" key="1">
    <source>
        <dbReference type="EMBL" id="BBB26543.1"/>
    </source>
</evidence>
<dbReference type="InterPro" id="IPR012347">
    <property type="entry name" value="Ferritin-like"/>
</dbReference>
<evidence type="ECO:0000313" key="2">
    <source>
        <dbReference type="Proteomes" id="UP000595663"/>
    </source>
</evidence>
<dbReference type="PANTHER" id="PTHR42782:SF4">
    <property type="entry name" value="DUF455 DOMAIN-CONTAINING PROTEIN"/>
    <property type="match status" value="1"/>
</dbReference>
<dbReference type="Pfam" id="PF04305">
    <property type="entry name" value="DUF455"/>
    <property type="match status" value="1"/>
</dbReference>
<dbReference type="OrthoDB" id="9778629at2"/>
<accession>A0A7R6PBP1</accession>
<dbReference type="EMBL" id="AP014545">
    <property type="protein sequence ID" value="BBB26543.1"/>
    <property type="molecule type" value="Genomic_DNA"/>
</dbReference>
<dbReference type="KEGG" id="ajp:AMJAP_1952"/>
<dbReference type="Gene3D" id="1.20.1260.10">
    <property type="match status" value="1"/>
</dbReference>
<dbReference type="PANTHER" id="PTHR42782">
    <property type="entry name" value="SI:CH73-314G15.3"/>
    <property type="match status" value="1"/>
</dbReference>
<dbReference type="PIRSF" id="PIRSF012318">
    <property type="entry name" value="UCP012318"/>
    <property type="match status" value="1"/>
</dbReference>
<dbReference type="CDD" id="cd00657">
    <property type="entry name" value="Ferritin_like"/>
    <property type="match status" value="1"/>
</dbReference>
<dbReference type="AlphaFoldDB" id="A0A7R6PBP1"/>
<reference evidence="1 2" key="1">
    <citation type="journal article" date="2008" name="Int. J. Syst. Evol. Microbiol.">
        <title>Amphritea japonica sp. nov. and Amphritea balenae sp. nov., isolated from the sediment adjacent to sperm whale carcasses off Kagoshima, Japan.</title>
        <authorList>
            <person name="Miyazaki M."/>
            <person name="Nogi Y."/>
            <person name="Fujiwara Y."/>
            <person name="Kawato M."/>
            <person name="Nagahama T."/>
            <person name="Kubokawa K."/>
            <person name="Horikoshi K."/>
        </authorList>
    </citation>
    <scope>NUCLEOTIDE SEQUENCE [LARGE SCALE GENOMIC DNA]</scope>
    <source>
        <strain evidence="1 2">ATCC BAA-1530</strain>
    </source>
</reference>
<dbReference type="InterPro" id="IPR011197">
    <property type="entry name" value="UCP012318"/>
</dbReference>
<proteinExistence type="predicted"/>
<name>A0A7R6PBP1_9GAMM</name>
<dbReference type="RefSeq" id="WP_019620673.1">
    <property type="nucleotide sequence ID" value="NZ_AP014545.1"/>
</dbReference>
<organism evidence="1 2">
    <name type="scientific">Amphritea japonica ATCC BAA-1530</name>
    <dbReference type="NCBI Taxonomy" id="1278309"/>
    <lineage>
        <taxon>Bacteria</taxon>
        <taxon>Pseudomonadati</taxon>
        <taxon>Pseudomonadota</taxon>
        <taxon>Gammaproteobacteria</taxon>
        <taxon>Oceanospirillales</taxon>
        <taxon>Oceanospirillaceae</taxon>
        <taxon>Amphritea</taxon>
    </lineage>
</organism>
<gene>
    <name evidence="1" type="ORF">AMJAP_1952</name>
</gene>
<evidence type="ECO:0008006" key="3">
    <source>
        <dbReference type="Google" id="ProtNLM"/>
    </source>
</evidence>
<dbReference type="InterPro" id="IPR007402">
    <property type="entry name" value="DUF455"/>
</dbReference>
<sequence length="284" mass="32709">MLKFFRQIGIPLQNLYEQTKQAFLTADPDLKIEQTRQVVSRWNAGELEWLEGARPELLNQPGRLDTPEIVAPAEVNKRKFGKEKGRAALIHALAHIELTAVNLALDSVYRYRDMPKEFYADWMQCAGEEANHFIALRGRLREMGYDYGSFSAHGELWSMAVDTGDDMLERMGIVHRVFEARALDVIPKAVQRFDQLGDKKMVDVLTMIANEEVGHVSSGTRWYHYQCNKRQLDPNQTFINLLWKYMKGPLKGPFNYEERLKAGFTQPELAMMEAMDKNKPPVTL</sequence>